<proteinExistence type="predicted"/>
<sequence>MSVPITFAFSRTNALLFADTCRANALHQHDTAHPLAQSQLDIMVSSSSRRNNIATSNYKKKAAKTSVAMSAYHTLSV</sequence>
<organism evidence="1 2">
    <name type="scientific">Stephania japonica</name>
    <dbReference type="NCBI Taxonomy" id="461633"/>
    <lineage>
        <taxon>Eukaryota</taxon>
        <taxon>Viridiplantae</taxon>
        <taxon>Streptophyta</taxon>
        <taxon>Embryophyta</taxon>
        <taxon>Tracheophyta</taxon>
        <taxon>Spermatophyta</taxon>
        <taxon>Magnoliopsida</taxon>
        <taxon>Ranunculales</taxon>
        <taxon>Menispermaceae</taxon>
        <taxon>Menispermoideae</taxon>
        <taxon>Cissampelideae</taxon>
        <taxon>Stephania</taxon>
    </lineage>
</organism>
<reference evidence="1 2" key="1">
    <citation type="submission" date="2024-01" db="EMBL/GenBank/DDBJ databases">
        <title>Genome assemblies of Stephania.</title>
        <authorList>
            <person name="Yang L."/>
        </authorList>
    </citation>
    <scope>NUCLEOTIDE SEQUENCE [LARGE SCALE GENOMIC DNA]</scope>
    <source>
        <strain evidence="1">QJT</strain>
        <tissue evidence="1">Leaf</tissue>
    </source>
</reference>
<protein>
    <submittedName>
        <fullName evidence="1">Uncharacterized protein</fullName>
    </submittedName>
</protein>
<comment type="caution">
    <text evidence="1">The sequence shown here is derived from an EMBL/GenBank/DDBJ whole genome shotgun (WGS) entry which is preliminary data.</text>
</comment>
<gene>
    <name evidence="1" type="ORF">Sjap_021781</name>
</gene>
<dbReference type="Proteomes" id="UP001417504">
    <property type="component" value="Unassembled WGS sequence"/>
</dbReference>
<keyword evidence="2" id="KW-1185">Reference proteome</keyword>
<evidence type="ECO:0000313" key="1">
    <source>
        <dbReference type="EMBL" id="KAK9096284.1"/>
    </source>
</evidence>
<dbReference type="AlphaFoldDB" id="A0AAP0HS21"/>
<name>A0AAP0HS21_9MAGN</name>
<accession>A0AAP0HS21</accession>
<dbReference type="EMBL" id="JBBNAE010000009">
    <property type="protein sequence ID" value="KAK9096284.1"/>
    <property type="molecule type" value="Genomic_DNA"/>
</dbReference>
<evidence type="ECO:0000313" key="2">
    <source>
        <dbReference type="Proteomes" id="UP001417504"/>
    </source>
</evidence>